<dbReference type="AlphaFoldDB" id="D8LB43"/>
<dbReference type="InParanoid" id="D8LB43"/>
<organism evidence="2 3">
    <name type="scientific">Ectocarpus siliculosus</name>
    <name type="common">Brown alga</name>
    <name type="synonym">Conferva siliculosa</name>
    <dbReference type="NCBI Taxonomy" id="2880"/>
    <lineage>
        <taxon>Eukaryota</taxon>
        <taxon>Sar</taxon>
        <taxon>Stramenopiles</taxon>
        <taxon>Ochrophyta</taxon>
        <taxon>PX clade</taxon>
        <taxon>Phaeophyceae</taxon>
        <taxon>Ectocarpales</taxon>
        <taxon>Ectocarpaceae</taxon>
        <taxon>Ectocarpus</taxon>
    </lineage>
</organism>
<protein>
    <submittedName>
        <fullName evidence="2">Uncharacterized protein</fullName>
    </submittedName>
</protein>
<evidence type="ECO:0000313" key="2">
    <source>
        <dbReference type="EMBL" id="CBN76552.1"/>
    </source>
</evidence>
<evidence type="ECO:0000313" key="3">
    <source>
        <dbReference type="Proteomes" id="UP000002630"/>
    </source>
</evidence>
<gene>
    <name evidence="2" type="ORF">Esi_0000_0234</name>
</gene>
<dbReference type="EMBL" id="FN647682">
    <property type="protein sequence ID" value="CBN76552.1"/>
    <property type="molecule type" value="Genomic_DNA"/>
</dbReference>
<feature type="compositionally biased region" description="Basic and acidic residues" evidence="1">
    <location>
        <begin position="27"/>
        <end position="42"/>
    </location>
</feature>
<feature type="region of interest" description="Disordered" evidence="1">
    <location>
        <begin position="27"/>
        <end position="48"/>
    </location>
</feature>
<dbReference type="Proteomes" id="UP000002630">
    <property type="component" value="Linkage Group LG01"/>
</dbReference>
<evidence type="ECO:0000256" key="1">
    <source>
        <dbReference type="SAM" id="MobiDB-lite"/>
    </source>
</evidence>
<sequence>MSNSGDDNSLASTAVWLSLQSSTFACRREGRERTNAERHEGHAGAARS</sequence>
<proteinExistence type="predicted"/>
<name>D8LB43_ECTSI</name>
<keyword evidence="3" id="KW-1185">Reference proteome</keyword>
<reference evidence="2 3" key="1">
    <citation type="journal article" date="2010" name="Nature">
        <title>The Ectocarpus genome and the independent evolution of multicellularity in brown algae.</title>
        <authorList>
            <person name="Cock J.M."/>
            <person name="Sterck L."/>
            <person name="Rouze P."/>
            <person name="Scornet D."/>
            <person name="Allen A.E."/>
            <person name="Amoutzias G."/>
            <person name="Anthouard V."/>
            <person name="Artiguenave F."/>
            <person name="Aury J.M."/>
            <person name="Badger J.H."/>
            <person name="Beszteri B."/>
            <person name="Billiau K."/>
            <person name="Bonnet E."/>
            <person name="Bothwell J.H."/>
            <person name="Bowler C."/>
            <person name="Boyen C."/>
            <person name="Brownlee C."/>
            <person name="Carrano C.J."/>
            <person name="Charrier B."/>
            <person name="Cho G.Y."/>
            <person name="Coelho S.M."/>
            <person name="Collen J."/>
            <person name="Corre E."/>
            <person name="Da Silva C."/>
            <person name="Delage L."/>
            <person name="Delaroque N."/>
            <person name="Dittami S.M."/>
            <person name="Doulbeau S."/>
            <person name="Elias M."/>
            <person name="Farnham G."/>
            <person name="Gachon C.M."/>
            <person name="Gschloessl B."/>
            <person name="Heesch S."/>
            <person name="Jabbari K."/>
            <person name="Jubin C."/>
            <person name="Kawai H."/>
            <person name="Kimura K."/>
            <person name="Kloareg B."/>
            <person name="Kupper F.C."/>
            <person name="Lang D."/>
            <person name="Le Bail A."/>
            <person name="Leblanc C."/>
            <person name="Lerouge P."/>
            <person name="Lohr M."/>
            <person name="Lopez P.J."/>
            <person name="Martens C."/>
            <person name="Maumus F."/>
            <person name="Michel G."/>
            <person name="Miranda-Saavedra D."/>
            <person name="Morales J."/>
            <person name="Moreau H."/>
            <person name="Motomura T."/>
            <person name="Nagasato C."/>
            <person name="Napoli C.A."/>
            <person name="Nelson D.R."/>
            <person name="Nyvall-Collen P."/>
            <person name="Peters A.F."/>
            <person name="Pommier C."/>
            <person name="Potin P."/>
            <person name="Poulain J."/>
            <person name="Quesneville H."/>
            <person name="Read B."/>
            <person name="Rensing S.A."/>
            <person name="Ritter A."/>
            <person name="Rousvoal S."/>
            <person name="Samanta M."/>
            <person name="Samson G."/>
            <person name="Schroeder D.C."/>
            <person name="Segurens B."/>
            <person name="Strittmatter M."/>
            <person name="Tonon T."/>
            <person name="Tregear J.W."/>
            <person name="Valentin K."/>
            <person name="von Dassow P."/>
            <person name="Yamagishi T."/>
            <person name="Van de Peer Y."/>
            <person name="Wincker P."/>
        </authorList>
    </citation>
    <scope>NUCLEOTIDE SEQUENCE [LARGE SCALE GENOMIC DNA]</scope>
    <source>
        <strain evidence="3">Ec32 / CCAP1310/4</strain>
    </source>
</reference>
<accession>D8LB43</accession>
<dbReference type="EMBL" id="FN649726">
    <property type="protein sequence ID" value="CBN76552.1"/>
    <property type="molecule type" value="Genomic_DNA"/>
</dbReference>